<reference evidence="1 2" key="1">
    <citation type="submission" date="2017-02" db="EMBL/GenBank/DDBJ databases">
        <title>Bacillus pseudomycoides isolate FSL K6-0042.</title>
        <authorList>
            <person name="Kovac J."/>
        </authorList>
    </citation>
    <scope>NUCLEOTIDE SEQUENCE [LARGE SCALE GENOMIC DNA]</scope>
    <source>
        <strain evidence="1 2">FSL K6-0042</strain>
    </source>
</reference>
<proteinExistence type="predicted"/>
<organism evidence="1 2">
    <name type="scientific">Bacillus pseudomycoides</name>
    <dbReference type="NCBI Taxonomy" id="64104"/>
    <lineage>
        <taxon>Bacteria</taxon>
        <taxon>Bacillati</taxon>
        <taxon>Bacillota</taxon>
        <taxon>Bacilli</taxon>
        <taxon>Bacillales</taxon>
        <taxon>Bacillaceae</taxon>
        <taxon>Bacillus</taxon>
        <taxon>Bacillus cereus group</taxon>
    </lineage>
</organism>
<name>A0A1Y3MF58_9BACI</name>
<gene>
    <name evidence="1" type="ORF">BW425_20445</name>
</gene>
<protein>
    <submittedName>
        <fullName evidence="1">Branched-chain amino acid ABC transporter substrate-binding protein</fullName>
    </submittedName>
</protein>
<dbReference type="AlphaFoldDB" id="A0A1Y3MF58"/>
<dbReference type="EMBL" id="MWPX01000029">
    <property type="protein sequence ID" value="OUM47080.1"/>
    <property type="molecule type" value="Genomic_DNA"/>
</dbReference>
<sequence>MSILKRINDERLILQNLKNVRIAFLFQSIGIIGILGYIGFNEGIDQITKSPLWLLFILTSILLAYLQMGISIDAEENEKEMKLTPYYKLVLRSAIVGIIFAIIYVIFSPERPRWEGILMGSILFLCFLASYSVGYFIKKKRMQDIDE</sequence>
<dbReference type="Proteomes" id="UP000195321">
    <property type="component" value="Unassembled WGS sequence"/>
</dbReference>
<comment type="caution">
    <text evidence="1">The sequence shown here is derived from an EMBL/GenBank/DDBJ whole genome shotgun (WGS) entry which is preliminary data.</text>
</comment>
<accession>A0A1Y3MF58</accession>
<evidence type="ECO:0000313" key="1">
    <source>
        <dbReference type="EMBL" id="OUM47080.1"/>
    </source>
</evidence>
<evidence type="ECO:0000313" key="2">
    <source>
        <dbReference type="Proteomes" id="UP000195321"/>
    </source>
</evidence>